<feature type="transmembrane region" description="Helical" evidence="2">
    <location>
        <begin position="12"/>
        <end position="33"/>
    </location>
</feature>
<feature type="compositionally biased region" description="Low complexity" evidence="1">
    <location>
        <begin position="119"/>
        <end position="134"/>
    </location>
</feature>
<reference evidence="3 4" key="1">
    <citation type="journal article" date="2013" name="Curr. Biol.">
        <title>The Genome of the Foraminiferan Reticulomyxa filosa.</title>
        <authorList>
            <person name="Glockner G."/>
            <person name="Hulsmann N."/>
            <person name="Schleicher M."/>
            <person name="Noegel A.A."/>
            <person name="Eichinger L."/>
            <person name="Gallinger C."/>
            <person name="Pawlowski J."/>
            <person name="Sierra R."/>
            <person name="Euteneuer U."/>
            <person name="Pillet L."/>
            <person name="Moustafa A."/>
            <person name="Platzer M."/>
            <person name="Groth M."/>
            <person name="Szafranski K."/>
            <person name="Schliwa M."/>
        </authorList>
    </citation>
    <scope>NUCLEOTIDE SEQUENCE [LARGE SCALE GENOMIC DNA]</scope>
</reference>
<feature type="transmembrane region" description="Helical" evidence="2">
    <location>
        <begin position="45"/>
        <end position="64"/>
    </location>
</feature>
<name>X6N0S7_RETFI</name>
<evidence type="ECO:0000313" key="4">
    <source>
        <dbReference type="Proteomes" id="UP000023152"/>
    </source>
</evidence>
<evidence type="ECO:0000256" key="1">
    <source>
        <dbReference type="SAM" id="MobiDB-lite"/>
    </source>
</evidence>
<keyword evidence="2" id="KW-1133">Transmembrane helix</keyword>
<evidence type="ECO:0000313" key="3">
    <source>
        <dbReference type="EMBL" id="ETO19339.1"/>
    </source>
</evidence>
<proteinExistence type="predicted"/>
<gene>
    <name evidence="3" type="ORF">RFI_17890</name>
</gene>
<accession>X6N0S7</accession>
<evidence type="ECO:0000256" key="2">
    <source>
        <dbReference type="SAM" id="Phobius"/>
    </source>
</evidence>
<dbReference type="EMBL" id="ASPP01013775">
    <property type="protein sequence ID" value="ETO19339.1"/>
    <property type="molecule type" value="Genomic_DNA"/>
</dbReference>
<sequence length="386" mass="42608">MIDGIKSAQIVVLCYSLLLFVLMLIVTYGLSAVQDIIYIREETSLHALWLLGLCVTYTLIIFAVPRLQYEFAKEVVLIVLPSIFDCLLIFSGTGWVLYQRDIMRNAIYVERKAIKHSNGNSTTTGTNRLTVGTSSRHHYQPTTSILPQNWMGYLWSQKHEQLPLTDVEDQAHIEIAQDGLDESPILAKLEDVSPLQLSVEDQSPLVNDSKTTPLQNAVATTTTTITTATTVATMATTTATNVNSNTNANSNTNTNTNTNSNTNMINAIVNTNTSATVTTIGGITRVMTTAGNANANANVNANNIAGHVSQKSRSENHSRFFPFDYRQHRISPIVDVSVIDVIADAQGFEAFMDHLVNQQHLVCDKYSLQKKKKQTKVNIPQKICCT</sequence>
<keyword evidence="2" id="KW-0472">Membrane</keyword>
<keyword evidence="4" id="KW-1185">Reference proteome</keyword>
<dbReference type="Proteomes" id="UP000023152">
    <property type="component" value="Unassembled WGS sequence"/>
</dbReference>
<organism evidence="3 4">
    <name type="scientific">Reticulomyxa filosa</name>
    <dbReference type="NCBI Taxonomy" id="46433"/>
    <lineage>
        <taxon>Eukaryota</taxon>
        <taxon>Sar</taxon>
        <taxon>Rhizaria</taxon>
        <taxon>Retaria</taxon>
        <taxon>Foraminifera</taxon>
        <taxon>Monothalamids</taxon>
        <taxon>Reticulomyxidae</taxon>
        <taxon>Reticulomyxa</taxon>
    </lineage>
</organism>
<feature type="region of interest" description="Disordered" evidence="1">
    <location>
        <begin position="119"/>
        <end position="139"/>
    </location>
</feature>
<dbReference type="AlphaFoldDB" id="X6N0S7"/>
<feature type="transmembrane region" description="Helical" evidence="2">
    <location>
        <begin position="76"/>
        <end position="98"/>
    </location>
</feature>
<keyword evidence="2" id="KW-0812">Transmembrane</keyword>
<comment type="caution">
    <text evidence="3">The sequence shown here is derived from an EMBL/GenBank/DDBJ whole genome shotgun (WGS) entry which is preliminary data.</text>
</comment>
<protein>
    <submittedName>
        <fullName evidence="3">Uncharacterized protein</fullName>
    </submittedName>
</protein>